<dbReference type="PANTHER" id="PTHR30372">
    <property type="entry name" value="LIPID-A-DISACCHARIDE SYNTHASE"/>
    <property type="match status" value="1"/>
</dbReference>
<evidence type="ECO:0000256" key="4">
    <source>
        <dbReference type="ARBA" id="ARBA00022676"/>
    </source>
</evidence>
<dbReference type="InterPro" id="IPR003835">
    <property type="entry name" value="Glyco_trans_19"/>
</dbReference>
<dbReference type="Proteomes" id="UP000460718">
    <property type="component" value="Unassembled WGS sequence"/>
</dbReference>
<gene>
    <name evidence="10" type="ORF">PF004_g6447</name>
    <name evidence="9" type="ORF">PF010_g5039</name>
    <name evidence="8" type="ORF">PF011_g3901</name>
</gene>
<evidence type="ECO:0000256" key="5">
    <source>
        <dbReference type="ARBA" id="ARBA00022679"/>
    </source>
</evidence>
<dbReference type="Pfam" id="PF02684">
    <property type="entry name" value="LpxB"/>
    <property type="match status" value="2"/>
</dbReference>
<keyword evidence="6" id="KW-0443">Lipid metabolism</keyword>
<name>A0A6A3LZJ1_9STRA</name>
<comment type="caution">
    <text evidence="8">The sequence shown here is derived from an EMBL/GenBank/DDBJ whole genome shotgun (WGS) entry which is preliminary data.</text>
</comment>
<dbReference type="EC" id="2.4.1.182" evidence="1"/>
<evidence type="ECO:0000313" key="13">
    <source>
        <dbReference type="Proteomes" id="UP000488956"/>
    </source>
</evidence>
<protein>
    <recommendedName>
        <fullName evidence="1">lipid-A-disaccharide synthase</fullName>
        <ecNumber evidence="1">2.4.1.182</ecNumber>
    </recommendedName>
</protein>
<sequence length="520" mass="57337">MWRWRSGRALRSQRCLSVCGFSTGATGGDGPLAPVKLYVIAGEASGDAIGAKVIRALLRHQPPQSLEFRGIGGPQMCLAGGFESLFPMQDLSVMGLVEVVPHLWRFRRRIQDTLRDIEAFQPELVLTIDSKGFTFRVLKALQASEERTGGKRIKKAHYVAPSVWAYKHRGKRDFTELKQLLDVMFTILPFEEDMFRAGEKNQSSRSGEDTAQSWCHFVGHPAVEDFLEVHGAYDRISSYEYAPTKTTHQVETGADALLDLSKFSMNTLFARGRISQALAATGREPNSRARARKEFDIPPDAFVICALVGSRANEVKKSARLVLDAIIEMKRTSTSMREKNIYVVFPTIAAVEEQVNSNISPADPEVECHVLTDLDAVARLRLFQGSDLAVAVSGTIVLETTLANLPTVVIYRANKVTEWIAQRLAAVRFVSIPNLLLGRSLLPELLFSDCTALNIADALGTLHGQPLDRGDALHLAMAVSTLTKWRENNGEPATRADVAHLLPIRASDVAAKHILSVLKN</sequence>
<dbReference type="EMBL" id="QXGC01000260">
    <property type="protein sequence ID" value="KAE9242821.1"/>
    <property type="molecule type" value="Genomic_DNA"/>
</dbReference>
<dbReference type="PANTHER" id="PTHR30372:SF4">
    <property type="entry name" value="LIPID-A-DISACCHARIDE SYNTHASE, MITOCHONDRIAL-RELATED"/>
    <property type="match status" value="1"/>
</dbReference>
<evidence type="ECO:0000313" key="12">
    <source>
        <dbReference type="Proteomes" id="UP000476176"/>
    </source>
</evidence>
<comment type="catalytic activity">
    <reaction evidence="7">
        <text>a lipid X + a UDP-2-N,3-O-bis[(3R)-3-hydroxyacyl]-alpha-D-glucosamine = a lipid A disaccharide + UDP + H(+)</text>
        <dbReference type="Rhea" id="RHEA:67828"/>
        <dbReference type="ChEBI" id="CHEBI:15378"/>
        <dbReference type="ChEBI" id="CHEBI:58223"/>
        <dbReference type="ChEBI" id="CHEBI:137748"/>
        <dbReference type="ChEBI" id="CHEBI:176338"/>
        <dbReference type="ChEBI" id="CHEBI:176343"/>
        <dbReference type="EC" id="2.4.1.182"/>
    </reaction>
</comment>
<dbReference type="GO" id="GO:0009245">
    <property type="term" value="P:lipid A biosynthetic process"/>
    <property type="evidence" value="ECO:0007669"/>
    <property type="project" value="UniProtKB-KW"/>
</dbReference>
<evidence type="ECO:0000313" key="11">
    <source>
        <dbReference type="Proteomes" id="UP000460718"/>
    </source>
</evidence>
<keyword evidence="3" id="KW-0441">Lipid A biosynthesis</keyword>
<dbReference type="GO" id="GO:0008915">
    <property type="term" value="F:lipid-A-disaccharide synthase activity"/>
    <property type="evidence" value="ECO:0007669"/>
    <property type="project" value="UniProtKB-EC"/>
</dbReference>
<evidence type="ECO:0000313" key="10">
    <source>
        <dbReference type="EMBL" id="KAE9242821.1"/>
    </source>
</evidence>
<evidence type="ECO:0000313" key="8">
    <source>
        <dbReference type="EMBL" id="KAE9023617.1"/>
    </source>
</evidence>
<dbReference type="SUPFAM" id="SSF53756">
    <property type="entry name" value="UDP-Glycosyltransferase/glycogen phosphorylase"/>
    <property type="match status" value="1"/>
</dbReference>
<dbReference type="EMBL" id="QXFX01000181">
    <property type="protein sequence ID" value="KAE9127073.1"/>
    <property type="molecule type" value="Genomic_DNA"/>
</dbReference>
<dbReference type="GO" id="GO:0016020">
    <property type="term" value="C:membrane"/>
    <property type="evidence" value="ECO:0007669"/>
    <property type="project" value="GOC"/>
</dbReference>
<proteinExistence type="predicted"/>
<evidence type="ECO:0000256" key="6">
    <source>
        <dbReference type="ARBA" id="ARBA00023098"/>
    </source>
</evidence>
<accession>A0A6A3LZJ1</accession>
<dbReference type="AlphaFoldDB" id="A0A6A3LZJ1"/>
<evidence type="ECO:0000256" key="2">
    <source>
        <dbReference type="ARBA" id="ARBA00022516"/>
    </source>
</evidence>
<keyword evidence="2" id="KW-0444">Lipid biosynthesis</keyword>
<dbReference type="Proteomes" id="UP000488956">
    <property type="component" value="Unassembled WGS sequence"/>
</dbReference>
<reference evidence="11 12" key="1">
    <citation type="submission" date="2018-09" db="EMBL/GenBank/DDBJ databases">
        <title>Genomic investigation of the strawberry pathogen Phytophthora fragariae indicates pathogenicity is determined by transcriptional variation in three key races.</title>
        <authorList>
            <person name="Adams T.M."/>
            <person name="Armitage A.D."/>
            <person name="Sobczyk M.K."/>
            <person name="Bates H.J."/>
            <person name="Dunwell J.M."/>
            <person name="Nellist C.F."/>
            <person name="Harrison R.J."/>
        </authorList>
    </citation>
    <scope>NUCLEOTIDE SEQUENCE [LARGE SCALE GENOMIC DNA]</scope>
    <source>
        <strain evidence="10 12">BC-23</strain>
        <strain evidence="9 13">ONT-3</strain>
        <strain evidence="8 11">SCRP245</strain>
    </source>
</reference>
<evidence type="ECO:0000256" key="7">
    <source>
        <dbReference type="ARBA" id="ARBA00048975"/>
    </source>
</evidence>
<evidence type="ECO:0000313" key="9">
    <source>
        <dbReference type="EMBL" id="KAE9127073.1"/>
    </source>
</evidence>
<keyword evidence="5" id="KW-0808">Transferase</keyword>
<dbReference type="Proteomes" id="UP000476176">
    <property type="component" value="Unassembled WGS sequence"/>
</dbReference>
<evidence type="ECO:0000256" key="3">
    <source>
        <dbReference type="ARBA" id="ARBA00022556"/>
    </source>
</evidence>
<evidence type="ECO:0000256" key="1">
    <source>
        <dbReference type="ARBA" id="ARBA00012687"/>
    </source>
</evidence>
<dbReference type="GO" id="GO:0005543">
    <property type="term" value="F:phospholipid binding"/>
    <property type="evidence" value="ECO:0007669"/>
    <property type="project" value="TreeGrafter"/>
</dbReference>
<organism evidence="8 11">
    <name type="scientific">Phytophthora fragariae</name>
    <dbReference type="NCBI Taxonomy" id="53985"/>
    <lineage>
        <taxon>Eukaryota</taxon>
        <taxon>Sar</taxon>
        <taxon>Stramenopiles</taxon>
        <taxon>Oomycota</taxon>
        <taxon>Peronosporomycetes</taxon>
        <taxon>Peronosporales</taxon>
        <taxon>Peronosporaceae</taxon>
        <taxon>Phytophthora</taxon>
    </lineage>
</organism>
<dbReference type="EMBL" id="QXFW01000135">
    <property type="protein sequence ID" value="KAE9023617.1"/>
    <property type="molecule type" value="Genomic_DNA"/>
</dbReference>
<keyword evidence="4" id="KW-0328">Glycosyltransferase</keyword>